<feature type="compositionally biased region" description="Low complexity" evidence="1">
    <location>
        <begin position="108"/>
        <end position="121"/>
    </location>
</feature>
<organism evidence="3 4">
    <name type="scientific">Nonomuraea guangzhouensis</name>
    <dbReference type="NCBI Taxonomy" id="1291555"/>
    <lineage>
        <taxon>Bacteria</taxon>
        <taxon>Bacillati</taxon>
        <taxon>Actinomycetota</taxon>
        <taxon>Actinomycetes</taxon>
        <taxon>Streptosporangiales</taxon>
        <taxon>Streptosporangiaceae</taxon>
        <taxon>Nonomuraea</taxon>
    </lineage>
</organism>
<evidence type="ECO:0000313" key="4">
    <source>
        <dbReference type="Proteomes" id="UP001597097"/>
    </source>
</evidence>
<dbReference type="PROSITE" id="PS51819">
    <property type="entry name" value="VOC"/>
    <property type="match status" value="1"/>
</dbReference>
<proteinExistence type="predicted"/>
<dbReference type="SUPFAM" id="SSF54593">
    <property type="entry name" value="Glyoxalase/Bleomycin resistance protein/Dihydroxybiphenyl dioxygenase"/>
    <property type="match status" value="1"/>
</dbReference>
<dbReference type="InterPro" id="IPR004360">
    <property type="entry name" value="Glyas_Fos-R_dOase_dom"/>
</dbReference>
<evidence type="ECO:0000313" key="3">
    <source>
        <dbReference type="EMBL" id="MFD1538020.1"/>
    </source>
</evidence>
<feature type="region of interest" description="Disordered" evidence="1">
    <location>
        <begin position="105"/>
        <end position="138"/>
    </location>
</feature>
<keyword evidence="4" id="KW-1185">Reference proteome</keyword>
<dbReference type="Gene3D" id="3.10.180.10">
    <property type="entry name" value="2,3-Dihydroxybiphenyl 1,2-Dioxygenase, domain 1"/>
    <property type="match status" value="1"/>
</dbReference>
<dbReference type="Proteomes" id="UP001597097">
    <property type="component" value="Unassembled WGS sequence"/>
</dbReference>
<accession>A0ABW4G6C9</accession>
<evidence type="ECO:0000256" key="1">
    <source>
        <dbReference type="SAM" id="MobiDB-lite"/>
    </source>
</evidence>
<reference evidence="4" key="1">
    <citation type="journal article" date="2019" name="Int. J. Syst. Evol. Microbiol.">
        <title>The Global Catalogue of Microorganisms (GCM) 10K type strain sequencing project: providing services to taxonomists for standard genome sequencing and annotation.</title>
        <authorList>
            <consortium name="The Broad Institute Genomics Platform"/>
            <consortium name="The Broad Institute Genome Sequencing Center for Infectious Disease"/>
            <person name="Wu L."/>
            <person name="Ma J."/>
        </authorList>
    </citation>
    <scope>NUCLEOTIDE SEQUENCE [LARGE SCALE GENOMIC DNA]</scope>
    <source>
        <strain evidence="4">CGMCC 1.15399</strain>
    </source>
</reference>
<dbReference type="Pfam" id="PF00903">
    <property type="entry name" value="Glyoxalase"/>
    <property type="match status" value="1"/>
</dbReference>
<evidence type="ECO:0000259" key="2">
    <source>
        <dbReference type="PROSITE" id="PS51819"/>
    </source>
</evidence>
<dbReference type="EMBL" id="JBHUCM010000012">
    <property type="protein sequence ID" value="MFD1538020.1"/>
    <property type="molecule type" value="Genomic_DNA"/>
</dbReference>
<feature type="domain" description="VOC" evidence="2">
    <location>
        <begin position="4"/>
        <end position="138"/>
    </location>
</feature>
<gene>
    <name evidence="3" type="ORF">ACFSJ0_13280</name>
</gene>
<comment type="caution">
    <text evidence="3">The sequence shown here is derived from an EMBL/GenBank/DDBJ whole genome shotgun (WGS) entry which is preliminary data.</text>
</comment>
<dbReference type="RefSeq" id="WP_308127084.1">
    <property type="nucleotide sequence ID" value="NZ_JAHKRM010000010.1"/>
</dbReference>
<name>A0ABW4G6C9_9ACTN</name>
<protein>
    <submittedName>
        <fullName evidence="3">VOC family protein</fullName>
    </submittedName>
</protein>
<dbReference type="InterPro" id="IPR037523">
    <property type="entry name" value="VOC_core"/>
</dbReference>
<sequence>MRLKLSSYALAVHDVNEALGFYRDVLGFEVRELGGTRWVRVGPPSEPDVQIFLEAPGADPGVSPADRQAIEDLMAKGLLGRLVFVTDDCDATFERIEAAGAEVIQERPTASATAPSSTPPAMCCDSPSHGPRARWRAT</sequence>
<dbReference type="InterPro" id="IPR029068">
    <property type="entry name" value="Glyas_Bleomycin-R_OHBP_Dase"/>
</dbReference>